<evidence type="ECO:0000259" key="3">
    <source>
        <dbReference type="Pfam" id="PF00534"/>
    </source>
</evidence>
<feature type="domain" description="Glycosyltransferase subfamily 4-like N-terminal" evidence="4">
    <location>
        <begin position="17"/>
        <end position="169"/>
    </location>
</feature>
<protein>
    <submittedName>
        <fullName evidence="5">Glycosyltransferase family 1 protein</fullName>
    </submittedName>
</protein>
<reference evidence="6" key="1">
    <citation type="journal article" date="2019" name="Int. J. Syst. Evol. Microbiol.">
        <title>The Global Catalogue of Microorganisms (GCM) 10K type strain sequencing project: providing services to taxonomists for standard genome sequencing and annotation.</title>
        <authorList>
            <consortium name="The Broad Institute Genomics Platform"/>
            <consortium name="The Broad Institute Genome Sequencing Center for Infectious Disease"/>
            <person name="Wu L."/>
            <person name="Ma J."/>
        </authorList>
    </citation>
    <scope>NUCLEOTIDE SEQUENCE [LARGE SCALE GENOMIC DNA]</scope>
    <source>
        <strain evidence="6">JCM 17593</strain>
    </source>
</reference>
<dbReference type="Proteomes" id="UP001500213">
    <property type="component" value="Unassembled WGS sequence"/>
</dbReference>
<evidence type="ECO:0000259" key="4">
    <source>
        <dbReference type="Pfam" id="PF13439"/>
    </source>
</evidence>
<keyword evidence="6" id="KW-1185">Reference proteome</keyword>
<evidence type="ECO:0000256" key="1">
    <source>
        <dbReference type="ARBA" id="ARBA00022676"/>
    </source>
</evidence>
<dbReference type="Pfam" id="PF13439">
    <property type="entry name" value="Glyco_transf_4"/>
    <property type="match status" value="1"/>
</dbReference>
<dbReference type="Pfam" id="PF00534">
    <property type="entry name" value="Glycos_transf_1"/>
    <property type="match status" value="1"/>
</dbReference>
<name>A0ABP8AMS3_9MICO</name>
<dbReference type="EMBL" id="BAABBX010000006">
    <property type="protein sequence ID" value="GAA4186522.1"/>
    <property type="molecule type" value="Genomic_DNA"/>
</dbReference>
<dbReference type="InterPro" id="IPR028098">
    <property type="entry name" value="Glyco_trans_4-like_N"/>
</dbReference>
<dbReference type="RefSeq" id="WP_344774513.1">
    <property type="nucleotide sequence ID" value="NZ_BAABBX010000006.1"/>
</dbReference>
<dbReference type="Gene3D" id="3.40.50.2000">
    <property type="entry name" value="Glycogen Phosphorylase B"/>
    <property type="match status" value="2"/>
</dbReference>
<evidence type="ECO:0000256" key="2">
    <source>
        <dbReference type="ARBA" id="ARBA00022679"/>
    </source>
</evidence>
<dbReference type="CDD" id="cd03809">
    <property type="entry name" value="GT4_MtfB-like"/>
    <property type="match status" value="1"/>
</dbReference>
<gene>
    <name evidence="5" type="ORF">GCM10022288_10270</name>
</gene>
<dbReference type="PANTHER" id="PTHR46401:SF2">
    <property type="entry name" value="GLYCOSYLTRANSFERASE WBBK-RELATED"/>
    <property type="match status" value="1"/>
</dbReference>
<comment type="caution">
    <text evidence="5">The sequence shown here is derived from an EMBL/GenBank/DDBJ whole genome shotgun (WGS) entry which is preliminary data.</text>
</comment>
<dbReference type="PANTHER" id="PTHR46401">
    <property type="entry name" value="GLYCOSYLTRANSFERASE WBBK-RELATED"/>
    <property type="match status" value="1"/>
</dbReference>
<proteinExistence type="predicted"/>
<feature type="domain" description="Glycosyl transferase family 1" evidence="3">
    <location>
        <begin position="193"/>
        <end position="343"/>
    </location>
</feature>
<keyword evidence="1" id="KW-0328">Glycosyltransferase</keyword>
<dbReference type="SUPFAM" id="SSF53756">
    <property type="entry name" value="UDP-Glycosyltransferase/glycogen phosphorylase"/>
    <property type="match status" value="1"/>
</dbReference>
<keyword evidence="2" id="KW-0808">Transferase</keyword>
<evidence type="ECO:0000313" key="6">
    <source>
        <dbReference type="Proteomes" id="UP001500213"/>
    </source>
</evidence>
<accession>A0ABP8AMS3</accession>
<evidence type="ECO:0000313" key="5">
    <source>
        <dbReference type="EMBL" id="GAA4186522.1"/>
    </source>
</evidence>
<organism evidence="5 6">
    <name type="scientific">Gryllotalpicola kribbensis</name>
    <dbReference type="NCBI Taxonomy" id="993084"/>
    <lineage>
        <taxon>Bacteria</taxon>
        <taxon>Bacillati</taxon>
        <taxon>Actinomycetota</taxon>
        <taxon>Actinomycetes</taxon>
        <taxon>Micrococcales</taxon>
        <taxon>Microbacteriaceae</taxon>
        <taxon>Gryllotalpicola</taxon>
    </lineage>
</organism>
<sequence length="369" mass="41852">MSAHIAIDARRINTSTGRYIERLLHHLERLDERNRYTVLVPHADLDYWTPQNPRFTTVPSDFAIYSLAEQTGFKRQLDGIRADLVHFPMPQQPLRYRGPHVTTFHDLTLINTYNSDKRWLEYRVKQLVGRYAFRHALRSSAHIMVPSAFTRDALVEFGHIDRAKVTVTYEAAELPEGARAAGEPAATGIPFARYLLYVGLQPDYKNIRRLAQAHQRLLDRHPDLGLVLVGTKFPSVQANERLFSELGYRNIHFTGYLSEAELDAAYRGALAYVFPSLSEGFGLPGLEAMLRGVPVVSSRASCLPEIYGDAARYFDPMDVDDMARVIATVVESAPLRAQLKDAGDWRASQFSWRRMAEQTLGVYESVLAR</sequence>
<dbReference type="InterPro" id="IPR001296">
    <property type="entry name" value="Glyco_trans_1"/>
</dbReference>